<dbReference type="STRING" id="59895.A0A124SF19"/>
<dbReference type="Pfam" id="PF01439">
    <property type="entry name" value="Metallothio_2"/>
    <property type="match status" value="1"/>
</dbReference>
<evidence type="ECO:0000256" key="2">
    <source>
        <dbReference type="ARBA" id="ARBA00022723"/>
    </source>
</evidence>
<dbReference type="PANTHER" id="PTHR33543:SF33">
    <property type="entry name" value="METALLOTHIONEIN-LIKE PROTEIN 2B"/>
    <property type="match status" value="1"/>
</dbReference>
<reference evidence="5 6" key="1">
    <citation type="journal article" date="2016" name="Sci. Rep.">
        <title>The genome sequence of the outbreeding globe artichoke constructed de novo incorporating a phase-aware low-pass sequencing strategy of F1 progeny.</title>
        <authorList>
            <person name="Scaglione D."/>
            <person name="Reyes-Chin-Wo S."/>
            <person name="Acquadro A."/>
            <person name="Froenicke L."/>
            <person name="Portis E."/>
            <person name="Beitel C."/>
            <person name="Tirone M."/>
            <person name="Mauro R."/>
            <person name="Lo Monaco A."/>
            <person name="Mauromicale G."/>
            <person name="Faccioli P."/>
            <person name="Cattivelli L."/>
            <person name="Rieseberg L."/>
            <person name="Michelmore R."/>
            <person name="Lanteri S."/>
        </authorList>
    </citation>
    <scope>NUCLEOTIDE SEQUENCE [LARGE SCALE GENOMIC DNA]</scope>
    <source>
        <strain evidence="5">2C</strain>
    </source>
</reference>
<keyword evidence="2 4" id="KW-0479">Metal-binding</keyword>
<evidence type="ECO:0000313" key="6">
    <source>
        <dbReference type="Proteomes" id="UP000243975"/>
    </source>
</evidence>
<evidence type="ECO:0000256" key="3">
    <source>
        <dbReference type="ARBA" id="ARBA00022851"/>
    </source>
</evidence>
<sequence length="79" mass="7795">MSSSCCGGNCGCGAGCKCGSSCKGCKMYPDMSSGEKNTTPDTLILGVAPSKQSGNDGAAGAEKEGCMCSPCMCNPCMCT</sequence>
<evidence type="ECO:0000256" key="1">
    <source>
        <dbReference type="ARBA" id="ARBA00005802"/>
    </source>
</evidence>
<dbReference type="OrthoDB" id="10499782at2759"/>
<name>A0A124SF19_CYNCS</name>
<dbReference type="Proteomes" id="UP000243975">
    <property type="component" value="Unassembled WGS sequence"/>
</dbReference>
<dbReference type="OMA" id="MSSENSC"/>
<proteinExistence type="inferred from homology"/>
<comment type="function">
    <text evidence="4">Metallothioneins have a high content of cysteine residues that bind various heavy metals.</text>
</comment>
<evidence type="ECO:0000313" key="5">
    <source>
        <dbReference type="EMBL" id="KVI01862.1"/>
    </source>
</evidence>
<keyword evidence="3 4" id="KW-0480">Metal-thiolate cluster</keyword>
<comment type="similarity">
    <text evidence="1 4">Belongs to the metallothionein superfamily. Type 15 family.</text>
</comment>
<evidence type="ECO:0000256" key="4">
    <source>
        <dbReference type="RuleBase" id="RU369052"/>
    </source>
</evidence>
<comment type="caution">
    <text evidence="5">The sequence shown here is derived from an EMBL/GenBank/DDBJ whole genome shotgun (WGS) entry which is preliminary data.</text>
</comment>
<dbReference type="AlphaFoldDB" id="A0A124SF19"/>
<dbReference type="GO" id="GO:0046872">
    <property type="term" value="F:metal ion binding"/>
    <property type="evidence" value="ECO:0007669"/>
    <property type="project" value="UniProtKB-UniRule"/>
</dbReference>
<keyword evidence="6" id="KW-1185">Reference proteome</keyword>
<dbReference type="EMBL" id="LEKV01002675">
    <property type="protein sequence ID" value="KVI01862.1"/>
    <property type="molecule type" value="Genomic_DNA"/>
</dbReference>
<organism evidence="5 6">
    <name type="scientific">Cynara cardunculus var. scolymus</name>
    <name type="common">Globe artichoke</name>
    <name type="synonym">Cynara scolymus</name>
    <dbReference type="NCBI Taxonomy" id="59895"/>
    <lineage>
        <taxon>Eukaryota</taxon>
        <taxon>Viridiplantae</taxon>
        <taxon>Streptophyta</taxon>
        <taxon>Embryophyta</taxon>
        <taxon>Tracheophyta</taxon>
        <taxon>Spermatophyta</taxon>
        <taxon>Magnoliopsida</taxon>
        <taxon>eudicotyledons</taxon>
        <taxon>Gunneridae</taxon>
        <taxon>Pentapetalae</taxon>
        <taxon>asterids</taxon>
        <taxon>campanulids</taxon>
        <taxon>Asterales</taxon>
        <taxon>Asteraceae</taxon>
        <taxon>Carduoideae</taxon>
        <taxon>Cardueae</taxon>
        <taxon>Carduinae</taxon>
        <taxon>Cynara</taxon>
    </lineage>
</organism>
<dbReference type="InterPro" id="IPR000347">
    <property type="entry name" value="Metalthion_15p"/>
</dbReference>
<accession>A0A124SF19</accession>
<dbReference type="PANTHER" id="PTHR33543">
    <property type="entry name" value="METALLOTHIONEIN-LIKE PROTEIN 2A"/>
    <property type="match status" value="1"/>
</dbReference>
<dbReference type="Gramene" id="KVI01862">
    <property type="protein sequence ID" value="KVI01862"/>
    <property type="gene ID" value="Ccrd_019853"/>
</dbReference>
<protein>
    <recommendedName>
        <fullName evidence="4">Metallothionein-like protein</fullName>
    </recommendedName>
</protein>
<gene>
    <name evidence="5" type="ORF">Ccrd_019853</name>
</gene>